<evidence type="ECO:0000256" key="1">
    <source>
        <dbReference type="SAM" id="SignalP"/>
    </source>
</evidence>
<evidence type="ECO:0000313" key="3">
    <source>
        <dbReference type="EMBL" id="MFC0624080.1"/>
    </source>
</evidence>
<protein>
    <submittedName>
        <fullName evidence="3">HNH endonuclease family protein</fullName>
    </submittedName>
</protein>
<accession>A0ABV6QHI7</accession>
<evidence type="ECO:0000259" key="2">
    <source>
        <dbReference type="Pfam" id="PF07510"/>
    </source>
</evidence>
<keyword evidence="3" id="KW-0255">Endonuclease</keyword>
<feature type="signal peptide" evidence="1">
    <location>
        <begin position="1"/>
        <end position="27"/>
    </location>
</feature>
<comment type="caution">
    <text evidence="3">The sequence shown here is derived from an EMBL/GenBank/DDBJ whole genome shotgun (WGS) entry which is preliminary data.</text>
</comment>
<keyword evidence="1" id="KW-0732">Signal</keyword>
<gene>
    <name evidence="3" type="ORF">ACFFGN_08400</name>
</gene>
<dbReference type="GO" id="GO:0004519">
    <property type="term" value="F:endonuclease activity"/>
    <property type="evidence" value="ECO:0007669"/>
    <property type="project" value="UniProtKB-KW"/>
</dbReference>
<dbReference type="EMBL" id="JBHLTC010000009">
    <property type="protein sequence ID" value="MFC0624080.1"/>
    <property type="molecule type" value="Genomic_DNA"/>
</dbReference>
<dbReference type="PANTHER" id="PTHR24094">
    <property type="entry name" value="SECRETED PROTEIN"/>
    <property type="match status" value="1"/>
</dbReference>
<name>A0ABV6QHI7_9ACTN</name>
<dbReference type="Proteomes" id="UP001589890">
    <property type="component" value="Unassembled WGS sequence"/>
</dbReference>
<keyword evidence="3" id="KW-0540">Nuclease</keyword>
<keyword evidence="4" id="KW-1185">Reference proteome</keyword>
<dbReference type="PROSITE" id="PS51257">
    <property type="entry name" value="PROKAR_LIPOPROTEIN"/>
    <property type="match status" value="1"/>
</dbReference>
<evidence type="ECO:0000313" key="4">
    <source>
        <dbReference type="Proteomes" id="UP001589890"/>
    </source>
</evidence>
<organism evidence="3 4">
    <name type="scientific">Kribbella deserti</name>
    <dbReference type="NCBI Taxonomy" id="1926257"/>
    <lineage>
        <taxon>Bacteria</taxon>
        <taxon>Bacillati</taxon>
        <taxon>Actinomycetota</taxon>
        <taxon>Actinomycetes</taxon>
        <taxon>Propionibacteriales</taxon>
        <taxon>Kribbellaceae</taxon>
        <taxon>Kribbella</taxon>
    </lineage>
</organism>
<dbReference type="InterPro" id="IPR011089">
    <property type="entry name" value="GmrSD_C"/>
</dbReference>
<reference evidence="3 4" key="1">
    <citation type="submission" date="2024-09" db="EMBL/GenBank/DDBJ databases">
        <authorList>
            <person name="Sun Q."/>
            <person name="Mori K."/>
        </authorList>
    </citation>
    <scope>NUCLEOTIDE SEQUENCE [LARGE SCALE GENOMIC DNA]</scope>
    <source>
        <strain evidence="3 4">CGMCC 1.15906</strain>
    </source>
</reference>
<feature type="domain" description="GmrSD restriction endonucleases C-terminal" evidence="2">
    <location>
        <begin position="93"/>
        <end position="227"/>
    </location>
</feature>
<dbReference type="Pfam" id="PF07510">
    <property type="entry name" value="GmrSD_C"/>
    <property type="match status" value="1"/>
</dbReference>
<proteinExistence type="predicted"/>
<dbReference type="PANTHER" id="PTHR24094:SF15">
    <property type="entry name" value="AMP-DEPENDENT SYNTHETASE_LIGASE DOMAIN-CONTAINING PROTEIN-RELATED"/>
    <property type="match status" value="1"/>
</dbReference>
<sequence>MLTKYRSALGTAVLALALALTSTGCDAAQEAAAKPDPAASSKAISAELAKVKVVSRRPKVAGYERRCGRDDACSFGPSWSDKHTGRGGHDGCDTRNNVLARQLTEIKYKPGAKQCVVLSGKLQDPYTGRAIEFRKSDAGKVQIDHLYPLSRAWDLGASRWPLQRRLDFANDQTDNLLAVDGSTNASKSDHGPGEWMPINKAFRCTYLLRYLRVAAKYGLPITKDDQQSVQTLLPTCR</sequence>
<dbReference type="RefSeq" id="WP_380044847.1">
    <property type="nucleotide sequence ID" value="NZ_JBHLTC010000009.1"/>
</dbReference>
<keyword evidence="3" id="KW-0378">Hydrolase</keyword>
<feature type="chain" id="PRO_5046712382" evidence="1">
    <location>
        <begin position="28"/>
        <end position="237"/>
    </location>
</feature>